<geneLocation type="mitochondrion" evidence="9"/>
<proteinExistence type="predicted"/>
<dbReference type="PROSITE" id="PS50071">
    <property type="entry name" value="HOMEOBOX_2"/>
    <property type="match status" value="1"/>
</dbReference>
<evidence type="ECO:0000256" key="1">
    <source>
        <dbReference type="ARBA" id="ARBA00023125"/>
    </source>
</evidence>
<dbReference type="OrthoDB" id="10683107at2759"/>
<evidence type="ECO:0000256" key="3">
    <source>
        <dbReference type="ARBA" id="ARBA00023242"/>
    </source>
</evidence>
<keyword evidence="2 4" id="KW-0371">Homeobox</keyword>
<feature type="domain" description="Homeobox" evidence="7">
    <location>
        <begin position="8"/>
        <end position="70"/>
    </location>
</feature>
<evidence type="ECO:0000256" key="5">
    <source>
        <dbReference type="RuleBase" id="RU000682"/>
    </source>
</evidence>
<dbReference type="Proteomes" id="UP000039324">
    <property type="component" value="Unassembled WGS sequence"/>
</dbReference>
<organism evidence="8 10">
    <name type="scientific">Plasmodiophora brassicae</name>
    <name type="common">Clubroot disease agent</name>
    <dbReference type="NCBI Taxonomy" id="37360"/>
    <lineage>
        <taxon>Eukaryota</taxon>
        <taxon>Sar</taxon>
        <taxon>Rhizaria</taxon>
        <taxon>Endomyxa</taxon>
        <taxon>Phytomyxea</taxon>
        <taxon>Plasmodiophorida</taxon>
        <taxon>Plasmodiophoridae</taxon>
        <taxon>Plasmodiophora</taxon>
    </lineage>
</organism>
<feature type="DNA-binding region" description="Homeobox" evidence="4">
    <location>
        <begin position="10"/>
        <end position="71"/>
    </location>
</feature>
<dbReference type="AlphaFoldDB" id="A0A0G4IZX9"/>
<evidence type="ECO:0000313" key="9">
    <source>
        <dbReference type="EMBL" id="SPR00970.1"/>
    </source>
</evidence>
<keyword evidence="9" id="KW-0496">Mitochondrion</keyword>
<evidence type="ECO:0000313" key="8">
    <source>
        <dbReference type="EMBL" id="CEP00933.1"/>
    </source>
</evidence>
<keyword evidence="3 4" id="KW-0539">Nucleus</keyword>
<dbReference type="SUPFAM" id="SSF46689">
    <property type="entry name" value="Homeodomain-like"/>
    <property type="match status" value="1"/>
</dbReference>
<evidence type="ECO:0000313" key="11">
    <source>
        <dbReference type="Proteomes" id="UP000290189"/>
    </source>
</evidence>
<protein>
    <recommendedName>
        <fullName evidence="7">Homeobox domain-containing protein</fullName>
    </recommendedName>
</protein>
<sequence length="475" mass="52580">MGHLDASADAAQRRHILSKAHSVAFEAAYRAHGCRRPLRADIDRLSAETGIEFQRIYNWFSNRITRDKHRVRRDDDRATAATATAVPAPAPGAPPIAIDLAEDVQAYGRRCATISGPLAMPFLPSVARSPFEDEMAPIEVELSRLQLPGVPCAHLHGLLTRYATHLQQFKTMEGAAPQFFRVGLVVWTSVQAHVSGRLRQHLVVVHGEIARRFRQLDSLLEQAVVPVQPEFRPGADMTTLFADGTWTYLVEYYTRYAVDFIVEPNAMNANLARVLPAYRRVVPPEQPSNVQLERCLNICVAEVETILAVRHGYENPDDFVCRLFCLCVALVTSNVGAEALISRGLHDELQLIRFALDLAFEHPIMRQRLSSVHLKMIVAGLLILQCGLAISRPVHRSVIPVKSLLVQLQGRSEDLARIPCAALFRTVAQEVDTTPSVPELVEPLLQFVVEQQAPPPPSPPSNSNDAPEGDASVKT</sequence>
<gene>
    <name evidence="8" type="ORF">PBRA_008245</name>
    <name evidence="9" type="ORF">PLBR_LOCUS8185</name>
</gene>
<dbReference type="GO" id="GO:0005634">
    <property type="term" value="C:nucleus"/>
    <property type="evidence" value="ECO:0007669"/>
    <property type="project" value="UniProtKB-SubCell"/>
</dbReference>
<feature type="region of interest" description="Disordered" evidence="6">
    <location>
        <begin position="451"/>
        <end position="475"/>
    </location>
</feature>
<comment type="subcellular location">
    <subcellularLocation>
        <location evidence="4 5">Nucleus</location>
    </subcellularLocation>
</comment>
<dbReference type="GO" id="GO:0003677">
    <property type="term" value="F:DNA binding"/>
    <property type="evidence" value="ECO:0007669"/>
    <property type="project" value="UniProtKB-UniRule"/>
</dbReference>
<evidence type="ECO:0000256" key="4">
    <source>
        <dbReference type="PROSITE-ProRule" id="PRU00108"/>
    </source>
</evidence>
<dbReference type="CDD" id="cd00086">
    <property type="entry name" value="homeodomain"/>
    <property type="match status" value="1"/>
</dbReference>
<evidence type="ECO:0000256" key="6">
    <source>
        <dbReference type="SAM" id="MobiDB-lite"/>
    </source>
</evidence>
<dbReference type="Proteomes" id="UP000290189">
    <property type="component" value="Unassembled WGS sequence"/>
</dbReference>
<dbReference type="EMBL" id="OVEO01000016">
    <property type="protein sequence ID" value="SPR00970.1"/>
    <property type="molecule type" value="Genomic_DNA"/>
</dbReference>
<evidence type="ECO:0000259" key="7">
    <source>
        <dbReference type="PROSITE" id="PS50071"/>
    </source>
</evidence>
<dbReference type="Gene3D" id="1.10.10.60">
    <property type="entry name" value="Homeodomain-like"/>
    <property type="match status" value="1"/>
</dbReference>
<keyword evidence="10" id="KW-1185">Reference proteome</keyword>
<keyword evidence="1 4" id="KW-0238">DNA-binding</keyword>
<evidence type="ECO:0000313" key="10">
    <source>
        <dbReference type="Proteomes" id="UP000039324"/>
    </source>
</evidence>
<dbReference type="SMART" id="SM00389">
    <property type="entry name" value="HOX"/>
    <property type="match status" value="1"/>
</dbReference>
<dbReference type="InterPro" id="IPR017970">
    <property type="entry name" value="Homeobox_CS"/>
</dbReference>
<dbReference type="GO" id="GO:0000981">
    <property type="term" value="F:DNA-binding transcription factor activity, RNA polymerase II-specific"/>
    <property type="evidence" value="ECO:0007669"/>
    <property type="project" value="InterPro"/>
</dbReference>
<reference evidence="8 10" key="1">
    <citation type="submission" date="2015-02" db="EMBL/GenBank/DDBJ databases">
        <authorList>
            <person name="Chooi Y.-H."/>
        </authorList>
    </citation>
    <scope>NUCLEOTIDE SEQUENCE [LARGE SCALE GENOMIC DNA]</scope>
    <source>
        <strain evidence="8">E3</strain>
    </source>
</reference>
<dbReference type="PROSITE" id="PS00027">
    <property type="entry name" value="HOMEOBOX_1"/>
    <property type="match status" value="1"/>
</dbReference>
<dbReference type="EMBL" id="CDSF01000105">
    <property type="protein sequence ID" value="CEP00933.1"/>
    <property type="molecule type" value="Genomic_DNA"/>
</dbReference>
<evidence type="ECO:0000256" key="2">
    <source>
        <dbReference type="ARBA" id="ARBA00023155"/>
    </source>
</evidence>
<name>A0A0G4IZX9_PLABS</name>
<dbReference type="Pfam" id="PF00046">
    <property type="entry name" value="Homeodomain"/>
    <property type="match status" value="1"/>
</dbReference>
<reference evidence="9 11" key="2">
    <citation type="submission" date="2018-03" db="EMBL/GenBank/DDBJ databases">
        <authorList>
            <person name="Fogelqvist J."/>
        </authorList>
    </citation>
    <scope>NUCLEOTIDE SEQUENCE [LARGE SCALE GENOMIC DNA]</scope>
</reference>
<dbReference type="InterPro" id="IPR001356">
    <property type="entry name" value="HD"/>
</dbReference>
<dbReference type="InterPro" id="IPR009057">
    <property type="entry name" value="Homeodomain-like_sf"/>
</dbReference>
<accession>A0A0G4IZX9</accession>